<dbReference type="InterPro" id="IPR004252">
    <property type="entry name" value="Probable_transposase_24"/>
</dbReference>
<feature type="region of interest" description="Disordered" evidence="1">
    <location>
        <begin position="254"/>
        <end position="281"/>
    </location>
</feature>
<dbReference type="PANTHER" id="PTHR33144">
    <property type="entry name" value="OS10G0409366 PROTEIN-RELATED"/>
    <property type="match status" value="1"/>
</dbReference>
<sequence>MAGHSKKVSTAHQNSSSSPPVPRKNTHFKAPRDYLSQSKRTSDPNGHQSLHRRTETVEQVHIRNTPSSRIDMEEEYLYSGEDVGYEPSDEEPIGEEDEFGSEPEDDNSTETNVQKRTRGPTSCMAIHVREMEERDTITVNDFGQPIGDDFKFSSFLGTLARNNKFVPLNHFSWKDVPKENKEDIWNYVNAKYVVPNICKKWVLDTVRNAWKGHKSRTKTKMNKYKTRREKLANRPKTIPLGVMEDLLDHWNKPEVQEESDRNSQHRMIQEDHHKSGSESFAKQREKLKKLKGNNEEPTALEMYFRTRKAKQGDDMDEITRAQVDGLRRTIVEEGEGSSSRPKVRYYGRGVTPKSLKRKHQASDNILPNGAHATNEELQTKMDQQKTLLSNGLHGAMAKLQEKNPSIIIPEGMFDFLLVDNSTNDITSGGKETTEDAMEEGND</sequence>
<evidence type="ECO:0000313" key="2">
    <source>
        <dbReference type="EMBL" id="CAL1395494.1"/>
    </source>
</evidence>
<dbReference type="Pfam" id="PF03004">
    <property type="entry name" value="Transposase_24"/>
    <property type="match status" value="1"/>
</dbReference>
<name>A0AAV2FB48_9ROSI</name>
<proteinExistence type="predicted"/>
<dbReference type="AlphaFoldDB" id="A0AAV2FB48"/>
<feature type="compositionally biased region" description="Acidic residues" evidence="1">
    <location>
        <begin position="83"/>
        <end position="108"/>
    </location>
</feature>
<feature type="compositionally biased region" description="Basic and acidic residues" evidence="1">
    <location>
        <begin position="52"/>
        <end position="61"/>
    </location>
</feature>
<organism evidence="2 3">
    <name type="scientific">Linum trigynum</name>
    <dbReference type="NCBI Taxonomy" id="586398"/>
    <lineage>
        <taxon>Eukaryota</taxon>
        <taxon>Viridiplantae</taxon>
        <taxon>Streptophyta</taxon>
        <taxon>Embryophyta</taxon>
        <taxon>Tracheophyta</taxon>
        <taxon>Spermatophyta</taxon>
        <taxon>Magnoliopsida</taxon>
        <taxon>eudicotyledons</taxon>
        <taxon>Gunneridae</taxon>
        <taxon>Pentapetalae</taxon>
        <taxon>rosids</taxon>
        <taxon>fabids</taxon>
        <taxon>Malpighiales</taxon>
        <taxon>Linaceae</taxon>
        <taxon>Linum</taxon>
    </lineage>
</organism>
<evidence type="ECO:0000313" key="3">
    <source>
        <dbReference type="Proteomes" id="UP001497516"/>
    </source>
</evidence>
<feature type="region of interest" description="Disordered" evidence="1">
    <location>
        <begin position="422"/>
        <end position="442"/>
    </location>
</feature>
<reference evidence="2 3" key="1">
    <citation type="submission" date="2024-04" db="EMBL/GenBank/DDBJ databases">
        <authorList>
            <person name="Fracassetti M."/>
        </authorList>
    </citation>
    <scope>NUCLEOTIDE SEQUENCE [LARGE SCALE GENOMIC DNA]</scope>
</reference>
<keyword evidence="3" id="KW-1185">Reference proteome</keyword>
<evidence type="ECO:0008006" key="4">
    <source>
        <dbReference type="Google" id="ProtNLM"/>
    </source>
</evidence>
<dbReference type="Proteomes" id="UP001497516">
    <property type="component" value="Chromosome 6"/>
</dbReference>
<accession>A0AAV2FB48</accession>
<feature type="compositionally biased region" description="Polar residues" evidence="1">
    <location>
        <begin position="35"/>
        <end position="48"/>
    </location>
</feature>
<dbReference type="EMBL" id="OZ034819">
    <property type="protein sequence ID" value="CAL1395494.1"/>
    <property type="molecule type" value="Genomic_DNA"/>
</dbReference>
<gene>
    <name evidence="2" type="ORF">LTRI10_LOCUS35923</name>
</gene>
<dbReference type="PANTHER" id="PTHR33144:SF16">
    <property type="entry name" value="OS02G0129000 PROTEIN"/>
    <property type="match status" value="1"/>
</dbReference>
<protein>
    <recommendedName>
        <fullName evidence="4">Transposase, Ptta/En/Spm</fullName>
    </recommendedName>
</protein>
<evidence type="ECO:0000256" key="1">
    <source>
        <dbReference type="SAM" id="MobiDB-lite"/>
    </source>
</evidence>
<feature type="region of interest" description="Disordered" evidence="1">
    <location>
        <begin position="1"/>
        <end position="118"/>
    </location>
</feature>